<keyword evidence="4" id="KW-1003">Cell membrane</keyword>
<dbReference type="InterPro" id="IPR047641">
    <property type="entry name" value="ABC_transpr_MalK/UgpC-like"/>
</dbReference>
<dbReference type="InterPro" id="IPR013611">
    <property type="entry name" value="Transp-assoc_OB_typ2"/>
</dbReference>
<dbReference type="RefSeq" id="WP_306886084.1">
    <property type="nucleotide sequence ID" value="NZ_JAUSUL010000002.1"/>
</dbReference>
<sequence>MSATDFVRLEAVSKSWGDSVGVRDLSLAIPEGTFTVLLGPSGCGKSTTLRLIAGLEGPDSGSVLIGGCDVTGATPAERSLSMVFQSYALFPHLSVAENVTFGLKVRGVSRNERSERLARALSLTGLSGQERRKPGELSGGQRQRVALARAVVADHPLCLMDEPLSNLDAKLRHSVRQEIRALQRRLGMTVVYVTHDQTEAMSMADRVVLLKDGRIEQQGPPAELYRQPATAFAASFIGSPPMALIPATALPLPAELTATGVATVGLRAESVAAVRSGSGIVDGVVREAEFLGAETFVTAALADGNALTARVPGDLHLTEGASLGLSWDWADLHLFSGPDGTRLPGPSAFAARRAKCPAGDLPPVTGTPLPKQQGSTP</sequence>
<keyword evidence="8" id="KW-0472">Membrane</keyword>
<protein>
    <submittedName>
        <fullName evidence="11">Sn-glycerol 3-phosphate transport system ATP-binding protein</fullName>
    </submittedName>
</protein>
<keyword evidence="5" id="KW-0547">Nucleotide-binding</keyword>
<dbReference type="Gene3D" id="3.40.50.300">
    <property type="entry name" value="P-loop containing nucleotide triphosphate hydrolases"/>
    <property type="match status" value="1"/>
</dbReference>
<evidence type="ECO:0000256" key="2">
    <source>
        <dbReference type="ARBA" id="ARBA00005417"/>
    </source>
</evidence>
<dbReference type="PANTHER" id="PTHR43875">
    <property type="entry name" value="MALTODEXTRIN IMPORT ATP-BINDING PROTEIN MSMX"/>
    <property type="match status" value="1"/>
</dbReference>
<dbReference type="PROSITE" id="PS50893">
    <property type="entry name" value="ABC_TRANSPORTER_2"/>
    <property type="match status" value="1"/>
</dbReference>
<proteinExistence type="inferred from homology"/>
<comment type="caution">
    <text evidence="11">The sequence shown here is derived from an EMBL/GenBank/DDBJ whole genome shotgun (WGS) entry which is preliminary data.</text>
</comment>
<evidence type="ECO:0000256" key="3">
    <source>
        <dbReference type="ARBA" id="ARBA00022448"/>
    </source>
</evidence>
<dbReference type="PANTHER" id="PTHR43875:SF15">
    <property type="entry name" value="TREHALOSE IMPORT ATP-BINDING PROTEIN SUGC"/>
    <property type="match status" value="1"/>
</dbReference>
<dbReference type="GO" id="GO:0005524">
    <property type="term" value="F:ATP binding"/>
    <property type="evidence" value="ECO:0007669"/>
    <property type="project" value="UniProtKB-KW"/>
</dbReference>
<name>A0AAE3VR06_9HYPH</name>
<feature type="region of interest" description="Disordered" evidence="9">
    <location>
        <begin position="355"/>
        <end position="377"/>
    </location>
</feature>
<organism evidence="11 12">
    <name type="scientific">Amorphus orientalis</name>
    <dbReference type="NCBI Taxonomy" id="649198"/>
    <lineage>
        <taxon>Bacteria</taxon>
        <taxon>Pseudomonadati</taxon>
        <taxon>Pseudomonadota</taxon>
        <taxon>Alphaproteobacteria</taxon>
        <taxon>Hyphomicrobiales</taxon>
        <taxon>Amorphaceae</taxon>
        <taxon>Amorphus</taxon>
    </lineage>
</organism>
<evidence type="ECO:0000259" key="10">
    <source>
        <dbReference type="PROSITE" id="PS50893"/>
    </source>
</evidence>
<dbReference type="GO" id="GO:0055052">
    <property type="term" value="C:ATP-binding cassette (ABC) transporter complex, substrate-binding subunit-containing"/>
    <property type="evidence" value="ECO:0007669"/>
    <property type="project" value="TreeGrafter"/>
</dbReference>
<dbReference type="Gene3D" id="2.40.50.140">
    <property type="entry name" value="Nucleic acid-binding proteins"/>
    <property type="match status" value="1"/>
</dbReference>
<dbReference type="SUPFAM" id="SSF52540">
    <property type="entry name" value="P-loop containing nucleoside triphosphate hydrolases"/>
    <property type="match status" value="1"/>
</dbReference>
<evidence type="ECO:0000256" key="8">
    <source>
        <dbReference type="ARBA" id="ARBA00023136"/>
    </source>
</evidence>
<comment type="similarity">
    <text evidence="2">Belongs to the ABC transporter superfamily.</text>
</comment>
<evidence type="ECO:0000313" key="11">
    <source>
        <dbReference type="EMBL" id="MDQ0316255.1"/>
    </source>
</evidence>
<dbReference type="Pfam" id="PF08402">
    <property type="entry name" value="TOBE_2"/>
    <property type="match status" value="1"/>
</dbReference>
<dbReference type="InterPro" id="IPR012340">
    <property type="entry name" value="NA-bd_OB-fold"/>
</dbReference>
<evidence type="ECO:0000256" key="1">
    <source>
        <dbReference type="ARBA" id="ARBA00004417"/>
    </source>
</evidence>
<evidence type="ECO:0000256" key="6">
    <source>
        <dbReference type="ARBA" id="ARBA00022840"/>
    </source>
</evidence>
<keyword evidence="7" id="KW-1278">Translocase</keyword>
<gene>
    <name evidence="11" type="ORF">J2S73_002712</name>
</gene>
<evidence type="ECO:0000313" key="12">
    <source>
        <dbReference type="Proteomes" id="UP001229244"/>
    </source>
</evidence>
<dbReference type="FunFam" id="3.40.50.300:FF:000042">
    <property type="entry name" value="Maltose/maltodextrin ABC transporter, ATP-binding protein"/>
    <property type="match status" value="1"/>
</dbReference>
<evidence type="ECO:0000256" key="4">
    <source>
        <dbReference type="ARBA" id="ARBA00022475"/>
    </source>
</evidence>
<dbReference type="AlphaFoldDB" id="A0AAE3VR06"/>
<dbReference type="SUPFAM" id="SSF50331">
    <property type="entry name" value="MOP-like"/>
    <property type="match status" value="1"/>
</dbReference>
<comment type="subcellular location">
    <subcellularLocation>
        <location evidence="1">Cell inner membrane</location>
        <topology evidence="1">Peripheral membrane protein</topology>
    </subcellularLocation>
</comment>
<dbReference type="EMBL" id="JAUSUL010000002">
    <property type="protein sequence ID" value="MDQ0316255.1"/>
    <property type="molecule type" value="Genomic_DNA"/>
</dbReference>
<keyword evidence="3" id="KW-0813">Transport</keyword>
<dbReference type="SMART" id="SM00382">
    <property type="entry name" value="AAA"/>
    <property type="match status" value="1"/>
</dbReference>
<reference evidence="11" key="1">
    <citation type="submission" date="2023-07" db="EMBL/GenBank/DDBJ databases">
        <title>Genomic Encyclopedia of Type Strains, Phase IV (KMG-IV): sequencing the most valuable type-strain genomes for metagenomic binning, comparative biology and taxonomic classification.</title>
        <authorList>
            <person name="Goeker M."/>
        </authorList>
    </citation>
    <scope>NUCLEOTIDE SEQUENCE</scope>
    <source>
        <strain evidence="11">DSM 21202</strain>
    </source>
</reference>
<dbReference type="Pfam" id="PF00005">
    <property type="entry name" value="ABC_tran"/>
    <property type="match status" value="1"/>
</dbReference>
<dbReference type="PROSITE" id="PS00211">
    <property type="entry name" value="ABC_TRANSPORTER_1"/>
    <property type="match status" value="1"/>
</dbReference>
<accession>A0AAE3VR06</accession>
<evidence type="ECO:0000256" key="7">
    <source>
        <dbReference type="ARBA" id="ARBA00022967"/>
    </source>
</evidence>
<dbReference type="GO" id="GO:0140359">
    <property type="term" value="F:ABC-type transporter activity"/>
    <property type="evidence" value="ECO:0007669"/>
    <property type="project" value="UniProtKB-ARBA"/>
</dbReference>
<evidence type="ECO:0000256" key="9">
    <source>
        <dbReference type="SAM" id="MobiDB-lite"/>
    </source>
</evidence>
<dbReference type="InterPro" id="IPR003593">
    <property type="entry name" value="AAA+_ATPase"/>
</dbReference>
<dbReference type="InterPro" id="IPR017871">
    <property type="entry name" value="ABC_transporter-like_CS"/>
</dbReference>
<dbReference type="InterPro" id="IPR008995">
    <property type="entry name" value="Mo/tungstate-bd_C_term_dom"/>
</dbReference>
<dbReference type="GO" id="GO:0016887">
    <property type="term" value="F:ATP hydrolysis activity"/>
    <property type="evidence" value="ECO:0007669"/>
    <property type="project" value="InterPro"/>
</dbReference>
<dbReference type="InterPro" id="IPR027417">
    <property type="entry name" value="P-loop_NTPase"/>
</dbReference>
<feature type="domain" description="ABC transporter" evidence="10">
    <location>
        <begin position="7"/>
        <end position="237"/>
    </location>
</feature>
<evidence type="ECO:0000256" key="5">
    <source>
        <dbReference type="ARBA" id="ARBA00022741"/>
    </source>
</evidence>
<dbReference type="Proteomes" id="UP001229244">
    <property type="component" value="Unassembled WGS sequence"/>
</dbReference>
<keyword evidence="6 11" id="KW-0067">ATP-binding</keyword>
<dbReference type="Gene3D" id="2.40.50.100">
    <property type="match status" value="1"/>
</dbReference>
<keyword evidence="12" id="KW-1185">Reference proteome</keyword>
<dbReference type="InterPro" id="IPR003439">
    <property type="entry name" value="ABC_transporter-like_ATP-bd"/>
</dbReference>